<name>A0A4S8P0K5_9ACTN</name>
<evidence type="ECO:0000313" key="1">
    <source>
        <dbReference type="EMBL" id="THV22102.1"/>
    </source>
</evidence>
<protein>
    <submittedName>
        <fullName evidence="1">Uncharacterized protein</fullName>
    </submittedName>
</protein>
<dbReference type="RefSeq" id="WP_136532295.1">
    <property type="nucleotide sequence ID" value="NZ_STGX01000024.1"/>
</dbReference>
<comment type="caution">
    <text evidence="1">The sequence shown here is derived from an EMBL/GenBank/DDBJ whole genome shotgun (WGS) entry which is preliminary data.</text>
</comment>
<dbReference type="AlphaFoldDB" id="A0A4S8P0K5"/>
<sequence>MNTPNGPDLTVRLEEAIAFAEDDVRRALEAATESDTWTLGDYLSEQKFTAAGACVDRVKDLATIEFHARAIAWAELVAVRDGTGSVDSKCEEAPTLTFADLEKEFPLIGIDEITEELFDPDEVGRDRLYQCHHVLELQLSCLWRQGGHLTWAASTGSAGQVMEALSAIDRTASAMTRTYGLWMRHLGQVWSPQSPVDPDDVDAAYGHPNAFTAYRNAE</sequence>
<gene>
    <name evidence="1" type="ORF">E9998_24090</name>
</gene>
<reference evidence="1 2" key="1">
    <citation type="journal article" date="2018" name="Int. J. Syst. Evol. Microbiol.">
        <title>Glycomyces paridis sp. nov., isolated from the medicinal plant Paris polyphylla.</title>
        <authorList>
            <person name="Fang X.M."/>
            <person name="Bai J.L."/>
            <person name="Su J."/>
            <person name="Zhao L.L."/>
            <person name="Liu H.Y."/>
            <person name="Ma B.P."/>
            <person name="Zhang Y.Q."/>
            <person name="Yu L.Y."/>
        </authorList>
    </citation>
    <scope>NUCLEOTIDE SEQUENCE [LARGE SCALE GENOMIC DNA]</scope>
    <source>
        <strain evidence="1 2">CPCC 204357</strain>
    </source>
</reference>
<dbReference type="EMBL" id="STGX01000024">
    <property type="protein sequence ID" value="THV22102.1"/>
    <property type="molecule type" value="Genomic_DNA"/>
</dbReference>
<proteinExistence type="predicted"/>
<keyword evidence="2" id="KW-1185">Reference proteome</keyword>
<evidence type="ECO:0000313" key="2">
    <source>
        <dbReference type="Proteomes" id="UP000305792"/>
    </source>
</evidence>
<dbReference type="Proteomes" id="UP000305792">
    <property type="component" value="Unassembled WGS sequence"/>
</dbReference>
<organism evidence="1 2">
    <name type="scientific">Glycomyces paridis</name>
    <dbReference type="NCBI Taxonomy" id="2126555"/>
    <lineage>
        <taxon>Bacteria</taxon>
        <taxon>Bacillati</taxon>
        <taxon>Actinomycetota</taxon>
        <taxon>Actinomycetes</taxon>
        <taxon>Glycomycetales</taxon>
        <taxon>Glycomycetaceae</taxon>
        <taxon>Glycomyces</taxon>
    </lineage>
</organism>
<accession>A0A4S8P0K5</accession>